<evidence type="ECO:0000256" key="6">
    <source>
        <dbReference type="ARBA" id="ARBA00048552"/>
    </source>
</evidence>
<evidence type="ECO:0000259" key="10">
    <source>
        <dbReference type="Pfam" id="PF10385"/>
    </source>
</evidence>
<dbReference type="PANTHER" id="PTHR20856">
    <property type="entry name" value="DNA-DIRECTED RNA POLYMERASE I SUBUNIT 2"/>
    <property type="match status" value="1"/>
</dbReference>
<evidence type="ECO:0000259" key="8">
    <source>
        <dbReference type="Pfam" id="PF04561"/>
    </source>
</evidence>
<dbReference type="Gene3D" id="3.90.1100.10">
    <property type="match status" value="1"/>
</dbReference>
<evidence type="ECO:0000256" key="1">
    <source>
        <dbReference type="ARBA" id="ARBA00012418"/>
    </source>
</evidence>
<name>A0ABR4XQ73_9LACO</name>
<feature type="domain" description="RNA polymerase Rpb2" evidence="9">
    <location>
        <begin position="155"/>
        <end position="223"/>
    </location>
</feature>
<keyword evidence="12" id="KW-1185">Reference proteome</keyword>
<dbReference type="EMBL" id="AXCV01000321">
    <property type="protein sequence ID" value="KGO30838.1"/>
    <property type="molecule type" value="Genomic_DNA"/>
</dbReference>
<proteinExistence type="inferred from homology"/>
<dbReference type="EC" id="2.7.7.6" evidence="1"/>
<evidence type="ECO:0000256" key="3">
    <source>
        <dbReference type="ARBA" id="ARBA00022679"/>
    </source>
</evidence>
<dbReference type="Pfam" id="PF04561">
    <property type="entry name" value="RNA_pol_Rpb2_2"/>
    <property type="match status" value="1"/>
</dbReference>
<dbReference type="InterPro" id="IPR019462">
    <property type="entry name" value="DNA-dir_RNA_pol_bsu_external_1"/>
</dbReference>
<dbReference type="InterPro" id="IPR042107">
    <property type="entry name" value="DNA-dir_RNA_pol_bsu_ext_1_sf"/>
</dbReference>
<keyword evidence="3" id="KW-0808">Transferase</keyword>
<comment type="similarity">
    <text evidence="7">Belongs to the RNA polymerase beta chain family.</text>
</comment>
<feature type="domain" description="RNA polymerase Rpb2" evidence="8">
    <location>
        <begin position="51"/>
        <end position="96"/>
    </location>
</feature>
<evidence type="ECO:0000256" key="4">
    <source>
        <dbReference type="ARBA" id="ARBA00022695"/>
    </source>
</evidence>
<dbReference type="InterPro" id="IPR007645">
    <property type="entry name" value="RNA_pol_Rpb2_3"/>
</dbReference>
<dbReference type="Pfam" id="PF04565">
    <property type="entry name" value="RNA_pol_Rpb2_3"/>
    <property type="match status" value="1"/>
</dbReference>
<dbReference type="Pfam" id="PF10385">
    <property type="entry name" value="RNA_pol_Rpb2_45"/>
    <property type="match status" value="1"/>
</dbReference>
<keyword evidence="5" id="KW-0804">Transcription</keyword>
<dbReference type="Proteomes" id="UP000030023">
    <property type="component" value="Unassembled WGS sequence"/>
</dbReference>
<comment type="caution">
    <text evidence="11">The sequence shown here is derived from an EMBL/GenBank/DDBJ whole genome shotgun (WGS) entry which is preliminary data.</text>
</comment>
<dbReference type="Gene3D" id="2.30.150.10">
    <property type="entry name" value="DNA-directed RNA polymerase, beta subunit, external 1 domain"/>
    <property type="match status" value="1"/>
</dbReference>
<dbReference type="SUPFAM" id="SSF64484">
    <property type="entry name" value="beta and beta-prime subunits of DNA dependent RNA-polymerase"/>
    <property type="match status" value="1"/>
</dbReference>
<keyword evidence="4" id="KW-0548">Nucleotidyltransferase</keyword>
<evidence type="ECO:0000313" key="11">
    <source>
        <dbReference type="EMBL" id="KGO30838.1"/>
    </source>
</evidence>
<sequence>MKNLAPLLDSDNYHLFELKPDEEGVLPDPVRLQSVKLYSQTDPTKVFRMLGNGHIDEGIHHILPADILAGMNYFFGLQDGIGSTDDIDHLGNRRIRSVGELLENQFRIGLTRMERVVRERMSIQDPNTVTPQQLINIRPVVAAVKEFFGSSQLSQFMDQTNPLGELNHKRRLSALGPGGLTRDRAGYEVRDVHYSHYGRIDPIETPEGPNIGLITSLAVYGRINEYGFIETPYRRVDWDTHKVTDKIDYLTADVEDNYTIAQANSPLNDDGSFVNATVTARHGDNNIEVPIEDVDYMDVSPKQVVAVSTAAIPFLENDDSNRALMGANMQRQAVPLIKPHSPIVGTGIEYRAAVDSGLSQIAKKAEPLNMLMAALSEYVKKMESS</sequence>
<reference evidence="11 12" key="1">
    <citation type="journal article" date="2014" name="Antonie Van Leeuwenhoek">
        <title>Oenococcus alcoholitolerans sp. nov., a lactic acid bacteria isolated from cachaca and ethanol fermentation processes.</title>
        <authorList>
            <person name="Badotti F."/>
            <person name="Moreira A.P."/>
            <person name="Tonon L.A."/>
            <person name="de Lucena B.T."/>
            <person name="Gomes Fde C."/>
            <person name="Kruger R."/>
            <person name="Thompson C.C."/>
            <person name="de Morais M.A.Jr."/>
            <person name="Rosa C.A."/>
            <person name="Thompson F.L."/>
        </authorList>
    </citation>
    <scope>NUCLEOTIDE SEQUENCE [LARGE SCALE GENOMIC DNA]</scope>
    <source>
        <strain evidence="11 12">UFRJ-M7.2.18</strain>
    </source>
</reference>
<keyword evidence="2" id="KW-0240">DNA-directed RNA polymerase</keyword>
<accession>A0ABR4XQ73</accession>
<protein>
    <recommendedName>
        <fullName evidence="1">DNA-directed RNA polymerase</fullName>
        <ecNumber evidence="1">2.7.7.6</ecNumber>
    </recommendedName>
</protein>
<evidence type="ECO:0000256" key="2">
    <source>
        <dbReference type="ARBA" id="ARBA00022478"/>
    </source>
</evidence>
<organism evidence="11 12">
    <name type="scientific">Oenococcus alcoholitolerans</name>
    <dbReference type="NCBI Taxonomy" id="931074"/>
    <lineage>
        <taxon>Bacteria</taxon>
        <taxon>Bacillati</taxon>
        <taxon>Bacillota</taxon>
        <taxon>Bacilli</taxon>
        <taxon>Lactobacillales</taxon>
        <taxon>Lactobacillaceae</taxon>
        <taxon>Oenococcus</taxon>
    </lineage>
</organism>
<evidence type="ECO:0000313" key="12">
    <source>
        <dbReference type="Proteomes" id="UP000030023"/>
    </source>
</evidence>
<gene>
    <name evidence="11" type="ORF">Q757_06710</name>
</gene>
<evidence type="ECO:0000259" key="9">
    <source>
        <dbReference type="Pfam" id="PF04565"/>
    </source>
</evidence>
<dbReference type="InterPro" id="IPR015712">
    <property type="entry name" value="DNA-dir_RNA_pol_su2"/>
</dbReference>
<feature type="domain" description="DNA-directed RNA polymerase beta subunit external 1" evidence="10">
    <location>
        <begin position="233"/>
        <end position="300"/>
    </location>
</feature>
<dbReference type="InterPro" id="IPR007642">
    <property type="entry name" value="RNA_pol_Rpb2_2"/>
</dbReference>
<evidence type="ECO:0000256" key="7">
    <source>
        <dbReference type="RuleBase" id="RU000434"/>
    </source>
</evidence>
<evidence type="ECO:0000256" key="5">
    <source>
        <dbReference type="ARBA" id="ARBA00023163"/>
    </source>
</evidence>
<comment type="catalytic activity">
    <reaction evidence="6">
        <text>RNA(n) + a ribonucleoside 5'-triphosphate = RNA(n+1) + diphosphate</text>
        <dbReference type="Rhea" id="RHEA:21248"/>
        <dbReference type="Rhea" id="RHEA-COMP:14527"/>
        <dbReference type="Rhea" id="RHEA-COMP:17342"/>
        <dbReference type="ChEBI" id="CHEBI:33019"/>
        <dbReference type="ChEBI" id="CHEBI:61557"/>
        <dbReference type="ChEBI" id="CHEBI:140395"/>
        <dbReference type="EC" id="2.7.7.6"/>
    </reaction>
</comment>